<dbReference type="RefSeq" id="WP_377133698.1">
    <property type="nucleotide sequence ID" value="NZ_JBHSFI010000003.1"/>
</dbReference>
<comment type="caution">
    <text evidence="1">The sequence shown here is derived from an EMBL/GenBank/DDBJ whole genome shotgun (WGS) entry which is preliminary data.</text>
</comment>
<dbReference type="EMBL" id="JBHSFI010000003">
    <property type="protein sequence ID" value="MFC4628019.1"/>
    <property type="molecule type" value="Genomic_DNA"/>
</dbReference>
<sequence>MGEQSTTRAVAALLQHPELAEPFLDWVRTTMQIDLHEDIVAFVPEAIDSTGKRPDIVGIDAQGRPRLTVELKFEAKIDTRQIAAYRREQITHFGPDRHESATILVVPVKRLTEAADALGRITSLLPEAVREDDLLAGTGFAPWEEWIREWDRILDGLPQGPATVAADVVQFKALCRALLGSVMPPLGNAPAGGDWRDREKDILRLPDLVVSQLNYMLWHEGYERLSGAEFKVPYRRRRTITISIKWPKTEADLGIRTDLGDAGQTPLWLRIRKSRYGNLELVRSRVASSRFGAHARNDAGHLWIPIAIPPDLGEDALIGSLTQEALAIVSVITDGA</sequence>
<evidence type="ECO:0000313" key="2">
    <source>
        <dbReference type="Proteomes" id="UP001596011"/>
    </source>
</evidence>
<organism evidence="1 2">
    <name type="scientific">Promicromonospora alba</name>
    <dbReference type="NCBI Taxonomy" id="1616110"/>
    <lineage>
        <taxon>Bacteria</taxon>
        <taxon>Bacillati</taxon>
        <taxon>Actinomycetota</taxon>
        <taxon>Actinomycetes</taxon>
        <taxon>Micrococcales</taxon>
        <taxon>Promicromonosporaceae</taxon>
        <taxon>Promicromonospora</taxon>
    </lineage>
</organism>
<reference evidence="2" key="1">
    <citation type="journal article" date="2019" name="Int. J. Syst. Evol. Microbiol.">
        <title>The Global Catalogue of Microorganisms (GCM) 10K type strain sequencing project: providing services to taxonomists for standard genome sequencing and annotation.</title>
        <authorList>
            <consortium name="The Broad Institute Genomics Platform"/>
            <consortium name="The Broad Institute Genome Sequencing Center for Infectious Disease"/>
            <person name="Wu L."/>
            <person name="Ma J."/>
        </authorList>
    </citation>
    <scope>NUCLEOTIDE SEQUENCE [LARGE SCALE GENOMIC DNA]</scope>
    <source>
        <strain evidence="2">CCUG 42722</strain>
    </source>
</reference>
<keyword evidence="2" id="KW-1185">Reference proteome</keyword>
<dbReference type="Proteomes" id="UP001596011">
    <property type="component" value="Unassembled WGS sequence"/>
</dbReference>
<name>A0ABV9HCD6_9MICO</name>
<proteinExistence type="predicted"/>
<protein>
    <recommendedName>
        <fullName evidence="3">PD-(D/E)XK nuclease superfamily protein</fullName>
    </recommendedName>
</protein>
<evidence type="ECO:0008006" key="3">
    <source>
        <dbReference type="Google" id="ProtNLM"/>
    </source>
</evidence>
<accession>A0ABV9HCD6</accession>
<evidence type="ECO:0000313" key="1">
    <source>
        <dbReference type="EMBL" id="MFC4628019.1"/>
    </source>
</evidence>
<gene>
    <name evidence="1" type="ORF">ACFO6V_07235</name>
</gene>